<feature type="transmembrane region" description="Helical" evidence="14">
    <location>
        <begin position="83"/>
        <end position="105"/>
    </location>
</feature>
<evidence type="ECO:0000256" key="14">
    <source>
        <dbReference type="RuleBase" id="RU362101"/>
    </source>
</evidence>
<evidence type="ECO:0000256" key="6">
    <source>
        <dbReference type="ARBA" id="ARBA00022475"/>
    </source>
</evidence>
<evidence type="ECO:0000256" key="11">
    <source>
        <dbReference type="ARBA" id="ARBA00023112"/>
    </source>
</evidence>
<evidence type="ECO:0000256" key="1">
    <source>
        <dbReference type="ARBA" id="ARBA00002510"/>
    </source>
</evidence>
<dbReference type="OrthoDB" id="9812956at2"/>
<dbReference type="InterPro" id="IPR051224">
    <property type="entry name" value="NiCoT_RcnA"/>
</dbReference>
<feature type="transmembrane region" description="Helical" evidence="14">
    <location>
        <begin position="152"/>
        <end position="174"/>
    </location>
</feature>
<dbReference type="GO" id="GO:0032025">
    <property type="term" value="P:response to cobalt ion"/>
    <property type="evidence" value="ECO:0007669"/>
    <property type="project" value="TreeGrafter"/>
</dbReference>
<dbReference type="GO" id="GO:0006824">
    <property type="term" value="P:cobalt ion transport"/>
    <property type="evidence" value="ECO:0007669"/>
    <property type="project" value="UniProtKB-KW"/>
</dbReference>
<feature type="transmembrane region" description="Helical" evidence="14">
    <location>
        <begin position="21"/>
        <end position="39"/>
    </location>
</feature>
<organism evidence="15 16">
    <name type="scientific">Pectobacterium actinidiae</name>
    <dbReference type="NCBI Taxonomy" id="1507808"/>
    <lineage>
        <taxon>Bacteria</taxon>
        <taxon>Pseudomonadati</taxon>
        <taxon>Pseudomonadota</taxon>
        <taxon>Gammaproteobacteria</taxon>
        <taxon>Enterobacterales</taxon>
        <taxon>Pectobacteriaceae</taxon>
        <taxon>Pectobacterium</taxon>
    </lineage>
</organism>
<dbReference type="RefSeq" id="WP_039360712.1">
    <property type="nucleotide sequence ID" value="NZ_JRMH01000001.1"/>
</dbReference>
<gene>
    <name evidence="15" type="ORF">BSK71_07030</name>
</gene>
<keyword evidence="5 14" id="KW-0813">Transport</keyword>
<evidence type="ECO:0000313" key="15">
    <source>
        <dbReference type="EMBL" id="ONK08153.1"/>
    </source>
</evidence>
<evidence type="ECO:0000256" key="12">
    <source>
        <dbReference type="ARBA" id="ARBA00023136"/>
    </source>
</evidence>
<comment type="caution">
    <text evidence="15">The sequence shown here is derived from an EMBL/GenBank/DDBJ whole genome shotgun (WGS) entry which is preliminary data.</text>
</comment>
<feature type="transmembrane region" description="Helical" evidence="14">
    <location>
        <begin position="282"/>
        <end position="310"/>
    </location>
</feature>
<evidence type="ECO:0000256" key="9">
    <source>
        <dbReference type="ARBA" id="ARBA00022989"/>
    </source>
</evidence>
<dbReference type="InterPro" id="IPR011541">
    <property type="entry name" value="Ni/Co_transpt_high_affinity"/>
</dbReference>
<keyword evidence="13" id="KW-0170">Cobalt</keyword>
<keyword evidence="10" id="KW-0406">Ion transport</keyword>
<accession>A0A1V2R6S8</accession>
<evidence type="ECO:0000256" key="2">
    <source>
        <dbReference type="ARBA" id="ARBA00004651"/>
    </source>
</evidence>
<dbReference type="GO" id="GO:0046583">
    <property type="term" value="F:monoatomic cation efflux transmembrane transporter activity"/>
    <property type="evidence" value="ECO:0007669"/>
    <property type="project" value="TreeGrafter"/>
</dbReference>
<feature type="transmembrane region" description="Helical" evidence="14">
    <location>
        <begin position="331"/>
        <end position="354"/>
    </location>
</feature>
<keyword evidence="6" id="KW-1003">Cell membrane</keyword>
<dbReference type="Pfam" id="PF03824">
    <property type="entry name" value="NicO"/>
    <property type="match status" value="1"/>
</dbReference>
<evidence type="ECO:0000256" key="13">
    <source>
        <dbReference type="ARBA" id="ARBA00023285"/>
    </source>
</evidence>
<keyword evidence="8 14" id="KW-0812">Transmembrane</keyword>
<evidence type="ECO:0000313" key="16">
    <source>
        <dbReference type="Proteomes" id="UP000189286"/>
    </source>
</evidence>
<name>A0A1V2R6S8_9GAMM</name>
<keyword evidence="11" id="KW-0921">Nickel transport</keyword>
<keyword evidence="9 14" id="KW-1133">Transmembrane helix</keyword>
<keyword evidence="4" id="KW-0171">Cobalt transport</keyword>
<comment type="subcellular location">
    <subcellularLocation>
        <location evidence="2 14">Cell membrane</location>
        <topology evidence="2 14">Multi-pass membrane protein</topology>
    </subcellularLocation>
</comment>
<proteinExistence type="inferred from homology"/>
<protein>
    <recommendedName>
        <fullName evidence="14">Nickel/cobalt efflux system</fullName>
    </recommendedName>
</protein>
<evidence type="ECO:0000256" key="8">
    <source>
        <dbReference type="ARBA" id="ARBA00022692"/>
    </source>
</evidence>
<evidence type="ECO:0000256" key="5">
    <source>
        <dbReference type="ARBA" id="ARBA00022448"/>
    </source>
</evidence>
<dbReference type="AlphaFoldDB" id="A0A1V2R6S8"/>
<evidence type="ECO:0000256" key="3">
    <source>
        <dbReference type="ARBA" id="ARBA00010428"/>
    </source>
</evidence>
<sequence length="367" mass="40130">MSVNLGSLPRQRPLLSRLRDLWPLWLFLALLASALHYIVGYWPQIVLQSAIWQKSLHQQMSHLLQMVEQQPHQAGLSLMMFSLVYGVLHAVGPGHGKVVIMTYLATHPSKLKSSLKLTLAASLVQGLMAVALVTVVLGILQLSSRTLHDSSFWMEKGSFVLVAGLGLLLCFRALKQLYIALVRQPKPATILRVTPLHVDSLNAAQLNVPTDRRMALRPMPVLSSSPHQHDADCGCGHRHLPSNEELERDSSWRTRLMIVLAMGMRPCSGAILVLLFSKVIGVYWWGVASALVMAAGTAITISALAVLVFYCRRVVERLGANRASPVWQRAAFSLLAFAGGLILVGSGVLLYLSAQPAMMGGIRPFSG</sequence>
<dbReference type="GO" id="GO:0005886">
    <property type="term" value="C:plasma membrane"/>
    <property type="evidence" value="ECO:0007669"/>
    <property type="project" value="UniProtKB-SubCell"/>
</dbReference>
<keyword evidence="7" id="KW-0533">Nickel</keyword>
<dbReference type="PANTHER" id="PTHR40659:SF1">
    <property type="entry name" value="NICKEL_COBALT EFFLUX SYSTEM RCNA"/>
    <property type="match status" value="1"/>
</dbReference>
<keyword evidence="12 14" id="KW-0472">Membrane</keyword>
<dbReference type="GO" id="GO:0015099">
    <property type="term" value="F:nickel cation transmembrane transporter activity"/>
    <property type="evidence" value="ECO:0007669"/>
    <property type="project" value="UniProtKB-UniRule"/>
</dbReference>
<feature type="transmembrane region" description="Helical" evidence="14">
    <location>
        <begin position="256"/>
        <end position="276"/>
    </location>
</feature>
<feature type="transmembrane region" description="Helical" evidence="14">
    <location>
        <begin position="117"/>
        <end position="140"/>
    </location>
</feature>
<comment type="function">
    <text evidence="1">Efflux system for nickel and cobalt.</text>
</comment>
<evidence type="ECO:0000256" key="10">
    <source>
        <dbReference type="ARBA" id="ARBA00023065"/>
    </source>
</evidence>
<reference evidence="16" key="1">
    <citation type="submission" date="2016-11" db="EMBL/GenBank/DDBJ databases">
        <authorList>
            <person name="Panda P."/>
            <person name="Visnovsky S."/>
            <person name="Pitman A."/>
        </authorList>
    </citation>
    <scope>NUCLEOTIDE SEQUENCE [LARGE SCALE GENOMIC DNA]</scope>
    <source>
        <strain evidence="16">ICMP 9972</strain>
    </source>
</reference>
<evidence type="ECO:0000256" key="4">
    <source>
        <dbReference type="ARBA" id="ARBA00022426"/>
    </source>
</evidence>
<dbReference type="EMBL" id="MPUJ01000003">
    <property type="protein sequence ID" value="ONK08153.1"/>
    <property type="molecule type" value="Genomic_DNA"/>
</dbReference>
<comment type="similarity">
    <text evidence="3">Belongs to the NiCoT transporter (TC 2.A.52) family. RcnA subfamily.</text>
</comment>
<dbReference type="GO" id="GO:0010045">
    <property type="term" value="P:response to nickel cation"/>
    <property type="evidence" value="ECO:0007669"/>
    <property type="project" value="TreeGrafter"/>
</dbReference>
<dbReference type="Proteomes" id="UP000189286">
    <property type="component" value="Unassembled WGS sequence"/>
</dbReference>
<evidence type="ECO:0000256" key="7">
    <source>
        <dbReference type="ARBA" id="ARBA00022596"/>
    </source>
</evidence>
<dbReference type="PANTHER" id="PTHR40659">
    <property type="entry name" value="NICKEL/COBALT EFFLUX SYSTEM RCNA"/>
    <property type="match status" value="1"/>
</dbReference>